<feature type="compositionally biased region" description="Polar residues" evidence="1">
    <location>
        <begin position="85"/>
        <end position="95"/>
    </location>
</feature>
<name>A0A7R8Z1A0_HERIL</name>
<dbReference type="AlphaFoldDB" id="A0A7R8Z1A0"/>
<evidence type="ECO:0000256" key="1">
    <source>
        <dbReference type="SAM" id="MobiDB-lite"/>
    </source>
</evidence>
<sequence>MKVIKKTFSKVQVNPLVNKQQKLYTRRSIVRVKRPQNKVQDNQNSPVQPTCATSSEFVKLPIDIKMLTITSNNTFTTKRKKSKKQVNSSLPMTSNENDDMETSSEENISDNDQEAPPPNKKQQTGMERYITITGKKKQKPTTNNEQVKPNKDSATTNPGSSNYYSILADKSNDVNETIRKTTKPPPIYIRQAASNKLTTEIGKIVGADNFYIVDLKRGDIKETKVQVVSEVKYTVLVNWLDSKKMQYYTYQLKSAKGLKVVIKEKEVTVIKTKTQNYLFPTPFLLSCLDNLQSDFMIHYYIKIKEEEAEIPGLYNHFLQLDRTLKGFRNKYNNEFFTLMKNWDALAIGFAIASSEEDLGFDQLYKTTLEDLSETIDPPDVELFRRLVLCLDLALDKDNAVRTSIFMSNLYKHYGHPVLEPTDGIEVLRKNSQEYRDIDDRLARRTLYKFRETFFFAYVRKHGHYPLHKRATDCNPTLGRCLAENRLPTVIERRSIPLDAWAGVVSENNFTLDYEIDERELMKDTAAAPPRDQWFAQFDQCAFKILYNKDKPRSDEKFEPRNLIQYLKSEEEDLYDKITNQQRGHFFTHRDDIVCLCRKEKEVNKDGRVFCKQTYQMRLFQVALEKGVSDNIFRYIKEQTMSNTELEVAKRMDNVSSSIGKKGDYNINLDLSKWNQFQRHDLNKYIFREFDLLHGLNNCYEDSHHWFNRCTVILGSRLTPPEPGEDGMPLPGPYCHYDQFEGFEGMRQKCWTTTTIMIIKLALSEHNLKGDIMGQGDNQVVHLTLDKDQEFDVTKTIRGFLNTLDVFFNSAGVKLKLSETWASKYLFEYSKIRFYKGVRIDDTLKRLNHMLTDINEGFPSLNSYMSTISACTENISRNHESPLLSFFFYSVELGNVFSRKNMISALKTISLLPLLNIPSIFGGLPISNMYQHSQRGCADPLTIWLRIWRVIKETAPVTFNAVLHLLPCTQKAEVDPISLIEDIRSINIVSLPNFERECRELVETLLPKLIKNPKVAVHFGVNRDDLLALCEILISMRPFSCL</sequence>
<dbReference type="Pfam" id="PF00946">
    <property type="entry name" value="Mononeg_RNA_pol"/>
    <property type="match status" value="1"/>
</dbReference>
<evidence type="ECO:0000313" key="3">
    <source>
        <dbReference type="EMBL" id="CAD7091698.1"/>
    </source>
</evidence>
<dbReference type="GO" id="GO:0004482">
    <property type="term" value="F:mRNA 5'-cap (guanine-N7-)-methyltransferase activity"/>
    <property type="evidence" value="ECO:0007669"/>
    <property type="project" value="InterPro"/>
</dbReference>
<dbReference type="Proteomes" id="UP000594454">
    <property type="component" value="Chromosome 5"/>
</dbReference>
<organism evidence="3 4">
    <name type="scientific">Hermetia illucens</name>
    <name type="common">Black soldier fly</name>
    <dbReference type="NCBI Taxonomy" id="343691"/>
    <lineage>
        <taxon>Eukaryota</taxon>
        <taxon>Metazoa</taxon>
        <taxon>Ecdysozoa</taxon>
        <taxon>Arthropoda</taxon>
        <taxon>Hexapoda</taxon>
        <taxon>Insecta</taxon>
        <taxon>Pterygota</taxon>
        <taxon>Neoptera</taxon>
        <taxon>Endopterygota</taxon>
        <taxon>Diptera</taxon>
        <taxon>Brachycera</taxon>
        <taxon>Stratiomyomorpha</taxon>
        <taxon>Stratiomyidae</taxon>
        <taxon>Hermetiinae</taxon>
        <taxon>Hermetia</taxon>
    </lineage>
</organism>
<evidence type="ECO:0000259" key="2">
    <source>
        <dbReference type="PROSITE" id="PS50526"/>
    </source>
</evidence>
<feature type="compositionally biased region" description="Polar residues" evidence="1">
    <location>
        <begin position="140"/>
        <end position="164"/>
    </location>
</feature>
<dbReference type="InParanoid" id="A0A7R8Z1A0"/>
<dbReference type="GO" id="GO:0005524">
    <property type="term" value="F:ATP binding"/>
    <property type="evidence" value="ECO:0007669"/>
    <property type="project" value="InterPro"/>
</dbReference>
<feature type="domain" description="RdRp catalytic" evidence="2">
    <location>
        <begin position="662"/>
        <end position="836"/>
    </location>
</feature>
<dbReference type="GO" id="GO:0003968">
    <property type="term" value="F:RNA-directed RNA polymerase activity"/>
    <property type="evidence" value="ECO:0007669"/>
    <property type="project" value="InterPro"/>
</dbReference>
<dbReference type="PROSITE" id="PS50526">
    <property type="entry name" value="RDRP_SSRNA_NEG_NONSEG"/>
    <property type="match status" value="1"/>
</dbReference>
<gene>
    <name evidence="3" type="ORF">HERILL_LOCUS14106</name>
</gene>
<accession>A0A7R8Z1A0</accession>
<reference evidence="3 4" key="1">
    <citation type="submission" date="2020-11" db="EMBL/GenBank/DDBJ databases">
        <authorList>
            <person name="Wallbank WR R."/>
            <person name="Pardo Diaz C."/>
            <person name="Kozak K."/>
            <person name="Martin S."/>
            <person name="Jiggins C."/>
            <person name="Moest M."/>
            <person name="Warren A I."/>
            <person name="Generalovic N T."/>
            <person name="Byers J.R.P. K."/>
            <person name="Montejo-Kovacevich G."/>
            <person name="Yen C E."/>
        </authorList>
    </citation>
    <scope>NUCLEOTIDE SEQUENCE [LARGE SCALE GENOMIC DNA]</scope>
</reference>
<feature type="compositionally biased region" description="Acidic residues" evidence="1">
    <location>
        <begin position="96"/>
        <end position="113"/>
    </location>
</feature>
<dbReference type="InterPro" id="IPR014023">
    <property type="entry name" value="Mononeg_RNA_pol_cat"/>
</dbReference>
<protein>
    <recommendedName>
        <fullName evidence="2">RdRp catalytic domain-containing protein</fullName>
    </recommendedName>
</protein>
<keyword evidence="4" id="KW-1185">Reference proteome</keyword>
<dbReference type="EMBL" id="LR899013">
    <property type="protein sequence ID" value="CAD7091698.1"/>
    <property type="molecule type" value="Genomic_DNA"/>
</dbReference>
<feature type="region of interest" description="Disordered" evidence="1">
    <location>
        <begin position="76"/>
        <end position="165"/>
    </location>
</feature>
<evidence type="ECO:0000313" key="4">
    <source>
        <dbReference type="Proteomes" id="UP000594454"/>
    </source>
</evidence>
<proteinExistence type="predicted"/>